<reference evidence="3 4" key="1">
    <citation type="submission" date="2017-09" db="EMBL/GenBank/DDBJ databases">
        <title>Large-scale bioinformatics analysis of Bacillus genomes uncovers conserved roles of natural products in bacterial physiology.</title>
        <authorList>
            <consortium name="Agbiome Team Llc"/>
            <person name="Bleich R.M."/>
            <person name="Grubbs K.J."/>
            <person name="Santa Maria K.C."/>
            <person name="Allen S.E."/>
            <person name="Farag S."/>
            <person name="Shank E.A."/>
            <person name="Bowers A."/>
        </authorList>
    </citation>
    <scope>NUCLEOTIDE SEQUENCE [LARGE SCALE GENOMIC DNA]</scope>
    <source>
        <strain evidence="3 4">AFS094940</strain>
    </source>
</reference>
<evidence type="ECO:0000313" key="4">
    <source>
        <dbReference type="Proteomes" id="UP000220127"/>
    </source>
</evidence>
<feature type="coiled-coil region" evidence="1">
    <location>
        <begin position="99"/>
        <end position="179"/>
    </location>
</feature>
<protein>
    <submittedName>
        <fullName evidence="3">Uncharacterized protein</fullName>
    </submittedName>
</protein>
<proteinExistence type="predicted"/>
<keyword evidence="1" id="KW-0175">Coiled coil</keyword>
<comment type="caution">
    <text evidence="3">The sequence shown here is derived from an EMBL/GenBank/DDBJ whole genome shotgun (WGS) entry which is preliminary data.</text>
</comment>
<accession>A0A9X6U594</accession>
<evidence type="ECO:0000256" key="1">
    <source>
        <dbReference type="SAM" id="Coils"/>
    </source>
</evidence>
<sequence>MNIFYMFNEKFEYVQPVHDFELPIEVDEETGDSYLVIPSNCTDVQPPVTVYGVAIFDAKTKTWSDTMTEEEWIKQEQENREPTTEESLGQQVSDLEIQLMEHGETNEQLGQQVSDLEIELVEQSGKHDELGQTMTDLEISLTEENENLKEEKDELGQQLTDLEIKLMELEEKIDGLVGGTE</sequence>
<organism evidence="3 4">
    <name type="scientific">Bacillus thuringiensis</name>
    <dbReference type="NCBI Taxonomy" id="1428"/>
    <lineage>
        <taxon>Bacteria</taxon>
        <taxon>Bacillati</taxon>
        <taxon>Bacillota</taxon>
        <taxon>Bacilli</taxon>
        <taxon>Bacillales</taxon>
        <taxon>Bacillaceae</taxon>
        <taxon>Bacillus</taxon>
        <taxon>Bacillus cereus group</taxon>
    </lineage>
</organism>
<name>A0A9X6U594_BACTU</name>
<dbReference type="RefSeq" id="WP_097876882.1">
    <property type="nucleotide sequence ID" value="NZ_NVMD01000002.1"/>
</dbReference>
<gene>
    <name evidence="3" type="ORF">CON01_00235</name>
</gene>
<dbReference type="Proteomes" id="UP000220127">
    <property type="component" value="Unassembled WGS sequence"/>
</dbReference>
<evidence type="ECO:0000313" key="3">
    <source>
        <dbReference type="EMBL" id="PED16313.1"/>
    </source>
</evidence>
<evidence type="ECO:0000256" key="2">
    <source>
        <dbReference type="SAM" id="MobiDB-lite"/>
    </source>
</evidence>
<dbReference type="AlphaFoldDB" id="A0A9X6U594"/>
<feature type="compositionally biased region" description="Basic and acidic residues" evidence="2">
    <location>
        <begin position="71"/>
        <end position="83"/>
    </location>
</feature>
<feature type="region of interest" description="Disordered" evidence="2">
    <location>
        <begin position="70"/>
        <end position="89"/>
    </location>
</feature>
<dbReference type="EMBL" id="NVMD01000002">
    <property type="protein sequence ID" value="PED16313.1"/>
    <property type="molecule type" value="Genomic_DNA"/>
</dbReference>